<dbReference type="Pfam" id="PF00788">
    <property type="entry name" value="RA"/>
    <property type="match status" value="2"/>
</dbReference>
<dbReference type="Gene3D" id="1.25.10.10">
    <property type="entry name" value="Leucine-rich Repeat Variant"/>
    <property type="match status" value="1"/>
</dbReference>
<dbReference type="PRINTS" id="PR00390">
    <property type="entry name" value="PHPHLIPASEC"/>
</dbReference>
<sequence>MVLFYFQTCYEQLQKNECLDGKYKIFVQLSKLLQTSLEILKGGQSLHFTALSIINRVMDICIVHKNYEISAIYSPTVDYVNISGIDVQRSPKHSSCPTGVNIPDEPSNHSSSAFTRISSSAHCKKSNSSSNENSQEKSDDDVECKKSSNIKRLPLTILTQTDPSQILSVLHNNITMHKRIIGTRQKCTPSTRWRHCTHHCLQILSARILAIMSHGHQVQNRIVADGHLKTLVEALDPNHDPHLLCLLLQSLASIALNPNNHQPLNDVDISDMLMQLLLPSDEWYYTNHSTKYAKYVKYHAARILVYMGLLHKLGGRVDLFDRKPFEENELTSHLNVHSPEDSFIELMAMGRAKMWNSRNHLQAASLEGLVAELIQEAVIEESHEDISALNYQLSSSVDHLPRHPANHILSPVISPNCSLECIVDTYSKPFCEVLLMGLPMIVHPIIILRLLAHKLFGNMIRRKSLYAETKLKPPKPTNIGQIDMCPPRSLHHHNEPPKHEPEVKKESLKKRKSNPRDSDMDSQSSLCAEKEFTKHNGIYSKNGNTSLALRAMGHSLANPFESNIPMNQQKSDRKGSFLEESHHKSHHSAHIFAWQHRHLLSKSQGNVAIDSSETLPLKDDDTDSSSSSSVTTSDVDIMAFQRELINLPTFVMDTPSDVSPVFSRSSSVPDNLASRSSITDPVPGISSDILHRERGGSDHEVYKVPNSPSSVTIHTPDKLYFNLTGESSTDPKENTLSNIVVRFEPPPSPISSASQSPQNFEFPAPFDISKLGELSKLSVATDKGVNTSASGSHLMPSPTTSVTSSTTTGHSNTSPWSPTATTTHSFVHSEIPRNHRGVLKVIETWINVCSNDLDCSNLIVHEMRDFLRKLSVLGHDYKAWCHKIGALLHLEEKSVAKQRTENTDDPEYIKAMYKKLQKLVVSGELPCTKEEAATLASIQLHIEEAWPENDAQANIKEIHQKLQFRINDPQENLRRRKELIRSKCASRITSTRRSKGRIIRQLTCISDNEVDSNGEIDLTKYLPPDLVSSKKIGWLIQEKQKKLWHTPHYDSEIKLKQHYIKICKNLPAHGCKLYQVKELLRGNAQKKITRMFGVGTDRVVLLDNKSKILAKSHSIKELQDFNPGSGKYHDGLDLEFRGSKPWNLTMSSLENLKSVTAVLWDALDMDGRYLNNGTLRRDSFDFDFHCKPSLLRPAIHGGSRYSKELEHLRKRLHFPEEVAIMLTNVEHGLFNSILPSHYIRQVTTDLTRGSVVNRKNSSVEDLIQRFNEVSSWVTQLIITQPTFENRKAILSCILRLAFYCWCIGNFNTTMEIVAGLKSEKLRPFWLSIPEEDLSTLHFLVSALLTRQMTNEYKEALSRSLDIPECKVVPFFGGFLRDLRALFITLPSVIVLPAEENQSLEFISDYNGEDRFMTRIGVGGLLNMDKLKQAHIVLSDIALFHSHGQRRREEDCQSVEAFEEYDNDCESDYDLDLDSYQPIKEISADHEFMLITRKMAKIDSQTLQSLHHGTTVVRVEEDSNRSCMCYLKLEIDNSTLTWRKQSWSSLSASSSTYPDFALKGESDSSSTQVLCMRYSGGEDVYETLEEGFIDLRLVKEVSRKNDLTMNDLGIIMKRHSMENLDSQKNVISILYGASYSENRKIYFVVPKFTCRMWYSGLVRLVRAARRLSWQTDKRVQCLKVQYLQLFYENEKCLGPTPAEAIKVFGGRHWSARPQTTSGSQDLTPSSSKWTPNVGPFKKKNSSFSSSKSVELDGQGSRRSSGYITTSKESSPKLAGSSAINDKHSGMSKSFDTGIPKSLAASDQNLDKLLKNDNGERPRSLTFSFTNCYRNKRRRMSLGIHSMENKTSSITHSIQLTFLDFVDLFKAFSLRCRRDLKDLFEEFALSCKPSGKDPPAVRPPGYAPPPGDYCVITRNSSYELSQDNIQRHKICDAIAVASIGPNCAGVESTQNRCLSLKEFKEFLEEYQDQHLHDEEIIHLIQQHEADPVLRNNNCLSFEGFARFLMDKDNYAYIYEKTRHNDEDMEQPLSHYYIASSHNTYLTGHQLTGESSPELYSQVLLLGCRCVELDCWDGDDGWPIIYHGHTLTTKIQFKAAVEAINKSAFVTSPYPVILSIENHCSVPQQQKMAKIFNEVFGERLVTSFLFESDFCEDPQLPSPNQLKYKILIKNKKARDQEGFPLKKVSSCPRTNSMASTDFDDDDVDDDEDDEEELTDVKEQLRTSVDSQDSQAGDQEDSRGRSSTPSDYQGRPSSGSFSERTERSSRIQSELVDWQFVDDPYDPKTPNKSKQKKTSQIAKELSDLVVYFQAIKFRGLTISPNTSLKKKGIRRSAILTSNPSTPTTLSEKSEVSVSSNMIRQRRPDSVPPCYQVSSLNEGKARTLCRRSPIGVINHTEKQLMRTYPSGMRIDSSNFNPVIFWAFGLQMVALNYQTEDRAMALNTAMFEQNGQSGYVLKPAVMWDKSHMMYNHFNPMDKEFDGLHATLLTLRVISGQYISSIHTASTYVEVEIIGIPVDCAKHKTNVASRNSLNPIWNDTFTFQIMFHDLAFIRFVVIDASTNHILSQRIIPLRCLRPGYRHVRLRNASNKPLELATLFICSKHEEELLDMCSGENNNEYMVDYSSAKRRSFAKVKDSSEGGRDLLVPVNVGARKRRMFFISVYGVNDPDEYVILKVTQDTSVYDAIAQALSKAGKVDDIITNYVLVEDVQSGWEKKEQERASEQRILDMTEKVLQAQNRWTGAGKFILRKVSDDPSSRAWITTMLSRERQRIKCENDAADWESVEQVFIVCVYNVAPDQPYTIFKAPISSTAQDIITQAMMKAHRSDPENLRKFVLVEEVECPSSETQSPHARRHSTDHPDRRILDDDENVYLAQREWKTNGKFIIMDKSQAEHDIIHIERKKKGSSKSGPSKGGTSKVQPKKKSTKTQSPDKTETSTGTKLPTASGAWQGSPSSQSGSTLKRLSAKFSHKLSK</sequence>
<dbReference type="InterPro" id="IPR000008">
    <property type="entry name" value="C2_dom"/>
</dbReference>
<dbReference type="InterPro" id="IPR029071">
    <property type="entry name" value="Ubiquitin-like_domsf"/>
</dbReference>
<dbReference type="InterPro" id="IPR035892">
    <property type="entry name" value="C2_domain_sf"/>
</dbReference>
<dbReference type="SUPFAM" id="SSF54236">
    <property type="entry name" value="Ubiquitin-like"/>
    <property type="match status" value="2"/>
</dbReference>
<dbReference type="EC" id="3.1.4.11" evidence="1 7"/>
<feature type="compositionally biased region" description="Polar residues" evidence="8">
    <location>
        <begin position="1755"/>
        <end position="1767"/>
    </location>
</feature>
<dbReference type="InterPro" id="IPR011989">
    <property type="entry name" value="ARM-like"/>
</dbReference>
<dbReference type="Gene3D" id="1.20.80.10">
    <property type="match status" value="1"/>
</dbReference>
<dbReference type="SMART" id="SM00314">
    <property type="entry name" value="RA"/>
    <property type="match status" value="2"/>
</dbReference>
<dbReference type="Gene3D" id="2.60.40.150">
    <property type="entry name" value="C2 domain"/>
    <property type="match status" value="1"/>
</dbReference>
<dbReference type="InterPro" id="IPR000159">
    <property type="entry name" value="RA_dom"/>
</dbReference>
<feature type="compositionally biased region" description="Low complexity" evidence="8">
    <location>
        <begin position="2901"/>
        <end position="2912"/>
    </location>
</feature>
<dbReference type="CDD" id="cd17114">
    <property type="entry name" value="RA_PLC-epsilon"/>
    <property type="match status" value="1"/>
</dbReference>
<dbReference type="Proteomes" id="UP000596742">
    <property type="component" value="Unassembled WGS sequence"/>
</dbReference>
<feature type="region of interest" description="Disordered" evidence="8">
    <location>
        <begin position="2894"/>
        <end position="2968"/>
    </location>
</feature>
<dbReference type="InterPro" id="IPR036964">
    <property type="entry name" value="RASGEF_cat_dom_sf"/>
</dbReference>
<dbReference type="InterPro" id="IPR001895">
    <property type="entry name" value="RASGEF_cat_dom"/>
</dbReference>
<feature type="region of interest" description="Disordered" evidence="8">
    <location>
        <begin position="471"/>
        <end position="525"/>
    </location>
</feature>
<dbReference type="InterPro" id="IPR015359">
    <property type="entry name" value="PLC_EF-hand-like"/>
</dbReference>
<feature type="region of interest" description="Disordered" evidence="8">
    <location>
        <begin position="559"/>
        <end position="582"/>
    </location>
</feature>
<evidence type="ECO:0000256" key="2">
    <source>
        <dbReference type="ARBA" id="ARBA00022801"/>
    </source>
</evidence>
<feature type="compositionally biased region" description="Polar residues" evidence="8">
    <location>
        <begin position="2218"/>
        <end position="2229"/>
    </location>
</feature>
<feature type="domain" description="Ras-GEF" evidence="11">
    <location>
        <begin position="1214"/>
        <end position="1473"/>
    </location>
</feature>
<dbReference type="GO" id="GO:0005085">
    <property type="term" value="F:guanyl-nucleotide exchange factor activity"/>
    <property type="evidence" value="ECO:0007669"/>
    <property type="project" value="UniProtKB-KW"/>
</dbReference>
<gene>
    <name evidence="13" type="ORF">MGAL_10B094464</name>
</gene>
<feature type="compositionally biased region" description="Basic residues" evidence="8">
    <location>
        <begin position="2958"/>
        <end position="2968"/>
    </location>
</feature>
<dbReference type="CDD" id="cd00275">
    <property type="entry name" value="C2_PLC_like"/>
    <property type="match status" value="1"/>
</dbReference>
<dbReference type="SMART" id="SM00147">
    <property type="entry name" value="RasGEF"/>
    <property type="match status" value="1"/>
</dbReference>
<keyword evidence="3 7" id="KW-0442">Lipid degradation</keyword>
<feature type="compositionally biased region" description="Low complexity" evidence="8">
    <location>
        <begin position="110"/>
        <end position="133"/>
    </location>
</feature>
<dbReference type="CDD" id="cd01780">
    <property type="entry name" value="RA2_PLC-epsilon"/>
    <property type="match status" value="1"/>
</dbReference>
<evidence type="ECO:0000256" key="4">
    <source>
        <dbReference type="ARBA" id="ARBA00023098"/>
    </source>
</evidence>
<keyword evidence="2 7" id="KW-0378">Hydrolase</keyword>
<reference evidence="13" key="1">
    <citation type="submission" date="2018-11" db="EMBL/GenBank/DDBJ databases">
        <authorList>
            <person name="Alioto T."/>
            <person name="Alioto T."/>
        </authorList>
    </citation>
    <scope>NUCLEOTIDE SEQUENCE</scope>
</reference>
<dbReference type="Pfam" id="PF00373">
    <property type="entry name" value="FERM_M"/>
    <property type="match status" value="1"/>
</dbReference>
<dbReference type="FunFam" id="2.60.40.150:FF:000183">
    <property type="entry name" value="Phosphoinositide phospholipase C"/>
    <property type="match status" value="1"/>
</dbReference>
<dbReference type="Pfam" id="PF00168">
    <property type="entry name" value="C2"/>
    <property type="match status" value="1"/>
</dbReference>
<keyword evidence="5" id="KW-0807">Transducer</keyword>
<dbReference type="InterPro" id="IPR001192">
    <property type="entry name" value="PI-PLC_fam"/>
</dbReference>
<name>A0A8B6GC33_MYTGA</name>
<evidence type="ECO:0000256" key="8">
    <source>
        <dbReference type="SAM" id="MobiDB-lite"/>
    </source>
</evidence>
<dbReference type="OrthoDB" id="269822at2759"/>
<feature type="compositionally biased region" description="Basic and acidic residues" evidence="8">
    <location>
        <begin position="570"/>
        <end position="582"/>
    </location>
</feature>
<comment type="caution">
    <text evidence="13">The sequence shown here is derived from an EMBL/GenBank/DDBJ whole genome shotgun (WGS) entry which is preliminary data.</text>
</comment>
<dbReference type="Pfam" id="PF00388">
    <property type="entry name" value="PI-PLC-X"/>
    <property type="match status" value="1"/>
</dbReference>
<keyword evidence="6" id="KW-0344">Guanine-nucleotide releasing factor</keyword>
<dbReference type="InterPro" id="IPR017946">
    <property type="entry name" value="PLC-like_Pdiesterase_TIM-brl"/>
</dbReference>
<dbReference type="SMART" id="SM00148">
    <property type="entry name" value="PLCXc"/>
    <property type="match status" value="1"/>
</dbReference>
<dbReference type="PROSITE" id="PS50009">
    <property type="entry name" value="RASGEF_CAT"/>
    <property type="match status" value="1"/>
</dbReference>
<dbReference type="InterPro" id="IPR001711">
    <property type="entry name" value="PLipase_C_Pinositol-sp_Y"/>
</dbReference>
<dbReference type="FunFam" id="3.20.20.190:FF:000039">
    <property type="entry name" value="Phosphoinositide phospholipase C"/>
    <property type="match status" value="1"/>
</dbReference>
<evidence type="ECO:0000313" key="13">
    <source>
        <dbReference type="EMBL" id="VDI61857.1"/>
    </source>
</evidence>
<accession>A0A8B6GC33</accession>
<evidence type="ECO:0000256" key="1">
    <source>
        <dbReference type="ARBA" id="ARBA00012368"/>
    </source>
</evidence>
<dbReference type="GO" id="GO:0046488">
    <property type="term" value="P:phosphatidylinositol metabolic process"/>
    <property type="evidence" value="ECO:0007669"/>
    <property type="project" value="TreeGrafter"/>
</dbReference>
<feature type="domain" description="PI-PLC Y-box" evidence="10">
    <location>
        <begin position="2297"/>
        <end position="2456"/>
    </location>
</feature>
<dbReference type="InterPro" id="IPR019748">
    <property type="entry name" value="FERM_central"/>
</dbReference>
<feature type="region of interest" description="Disordered" evidence="8">
    <location>
        <begin position="1711"/>
        <end position="1785"/>
    </location>
</feature>
<feature type="compositionally biased region" description="Low complexity" evidence="8">
    <location>
        <begin position="796"/>
        <end position="815"/>
    </location>
</feature>
<evidence type="ECO:0000259" key="11">
    <source>
        <dbReference type="PROSITE" id="PS50009"/>
    </source>
</evidence>
<feature type="region of interest" description="Disordered" evidence="8">
    <location>
        <begin position="786"/>
        <end position="822"/>
    </location>
</feature>
<evidence type="ECO:0000256" key="7">
    <source>
        <dbReference type="RuleBase" id="RU361133"/>
    </source>
</evidence>
<feature type="compositionally biased region" description="Basic and acidic residues" evidence="8">
    <location>
        <begin position="492"/>
        <end position="506"/>
    </location>
</feature>
<dbReference type="InterPro" id="IPR014352">
    <property type="entry name" value="FERM/acyl-CoA-bd_prot_sf"/>
</dbReference>
<dbReference type="InterPro" id="IPR000909">
    <property type="entry name" value="PLipase_C_PInositol-sp_X_dom"/>
</dbReference>
<dbReference type="PROSITE" id="PS50007">
    <property type="entry name" value="PIPLC_X_DOMAIN"/>
    <property type="match status" value="1"/>
</dbReference>
<dbReference type="Gene3D" id="1.10.238.10">
    <property type="entry name" value="EF-hand"/>
    <property type="match status" value="1"/>
</dbReference>
<dbReference type="Pfam" id="PF00387">
    <property type="entry name" value="PI-PLC-Y"/>
    <property type="match status" value="1"/>
</dbReference>
<feature type="compositionally biased region" description="Polar residues" evidence="8">
    <location>
        <begin position="2930"/>
        <end position="2956"/>
    </location>
</feature>
<feature type="compositionally biased region" description="Polar residues" evidence="8">
    <location>
        <begin position="2237"/>
        <end position="2254"/>
    </location>
</feature>
<evidence type="ECO:0000256" key="3">
    <source>
        <dbReference type="ARBA" id="ARBA00022963"/>
    </source>
</evidence>
<dbReference type="PROSITE" id="PS50008">
    <property type="entry name" value="PIPLC_Y_DOMAIN"/>
    <property type="match status" value="1"/>
</dbReference>
<feature type="region of interest" description="Disordered" evidence="8">
    <location>
        <begin position="2836"/>
        <end position="2857"/>
    </location>
</feature>
<comment type="catalytic activity">
    <reaction evidence="7">
        <text>a 1,2-diacyl-sn-glycero-3-phospho-(1D-myo-inositol-4,5-bisphosphate) + H2O = 1D-myo-inositol 1,4,5-trisphosphate + a 1,2-diacyl-sn-glycerol + H(+)</text>
        <dbReference type="Rhea" id="RHEA:33179"/>
        <dbReference type="ChEBI" id="CHEBI:15377"/>
        <dbReference type="ChEBI" id="CHEBI:15378"/>
        <dbReference type="ChEBI" id="CHEBI:17815"/>
        <dbReference type="ChEBI" id="CHEBI:58456"/>
        <dbReference type="ChEBI" id="CHEBI:203600"/>
        <dbReference type="EC" id="3.1.4.11"/>
    </reaction>
</comment>
<organism evidence="13 14">
    <name type="scientific">Mytilus galloprovincialis</name>
    <name type="common">Mediterranean mussel</name>
    <dbReference type="NCBI Taxonomy" id="29158"/>
    <lineage>
        <taxon>Eukaryota</taxon>
        <taxon>Metazoa</taxon>
        <taxon>Spiralia</taxon>
        <taxon>Lophotrochozoa</taxon>
        <taxon>Mollusca</taxon>
        <taxon>Bivalvia</taxon>
        <taxon>Autobranchia</taxon>
        <taxon>Pteriomorphia</taxon>
        <taxon>Mytilida</taxon>
        <taxon>Mytiloidea</taxon>
        <taxon>Mytilidae</taxon>
        <taxon>Mytilinae</taxon>
        <taxon>Mytilus</taxon>
    </lineage>
</organism>
<dbReference type="SUPFAM" id="SSF49562">
    <property type="entry name" value="C2 domain (Calcium/lipid-binding domain, CaLB)"/>
    <property type="match status" value="1"/>
</dbReference>
<feature type="region of interest" description="Disordered" evidence="8">
    <location>
        <begin position="666"/>
        <end position="686"/>
    </location>
</feature>
<dbReference type="PANTHER" id="PTHR10336">
    <property type="entry name" value="PHOSPHOINOSITIDE-SPECIFIC PHOSPHOLIPASE C FAMILY PROTEIN"/>
    <property type="match status" value="1"/>
</dbReference>
<proteinExistence type="predicted"/>
<dbReference type="Gene3D" id="3.10.20.90">
    <property type="entry name" value="Phosphatidylinositol 3-kinase Catalytic Subunit, Chain A, domain 1"/>
    <property type="match status" value="2"/>
</dbReference>
<dbReference type="InterPro" id="IPR046973">
    <property type="entry name" value="PLC-epsilon1_cat"/>
</dbReference>
<feature type="compositionally biased region" description="Polar residues" evidence="8">
    <location>
        <begin position="1711"/>
        <end position="1729"/>
    </location>
</feature>
<evidence type="ECO:0000259" key="9">
    <source>
        <dbReference type="PROSITE" id="PS50004"/>
    </source>
</evidence>
<dbReference type="FunFam" id="3.10.20.90:FF:000238">
    <property type="entry name" value="Phosphoinositide phospholipase C"/>
    <property type="match status" value="1"/>
</dbReference>
<feature type="domain" description="Ras-associating" evidence="12">
    <location>
        <begin position="2650"/>
        <end position="2747"/>
    </location>
</feature>
<keyword evidence="14" id="KW-1185">Reference proteome</keyword>
<dbReference type="PROSITE" id="PS50200">
    <property type="entry name" value="RA"/>
    <property type="match status" value="2"/>
</dbReference>
<dbReference type="InterPro" id="IPR016024">
    <property type="entry name" value="ARM-type_fold"/>
</dbReference>
<dbReference type="SMART" id="SM00239">
    <property type="entry name" value="C2"/>
    <property type="match status" value="1"/>
</dbReference>
<keyword evidence="4 7" id="KW-0443">Lipid metabolism</keyword>
<dbReference type="EMBL" id="UYJE01008193">
    <property type="protein sequence ID" value="VDI61857.1"/>
    <property type="molecule type" value="Genomic_DNA"/>
</dbReference>
<dbReference type="GO" id="GO:0048015">
    <property type="term" value="P:phosphatidylinositol-mediated signaling"/>
    <property type="evidence" value="ECO:0007669"/>
    <property type="project" value="TreeGrafter"/>
</dbReference>
<dbReference type="SUPFAM" id="SSF48371">
    <property type="entry name" value="ARM repeat"/>
    <property type="match status" value="1"/>
</dbReference>
<dbReference type="Pfam" id="PF00617">
    <property type="entry name" value="RasGEF"/>
    <property type="match status" value="1"/>
</dbReference>
<dbReference type="CDD" id="cd14473">
    <property type="entry name" value="FERM_B-lobe"/>
    <property type="match status" value="1"/>
</dbReference>
<dbReference type="SUPFAM" id="SSF47473">
    <property type="entry name" value="EF-hand"/>
    <property type="match status" value="1"/>
</dbReference>
<dbReference type="GO" id="GO:0007265">
    <property type="term" value="P:Ras protein signal transduction"/>
    <property type="evidence" value="ECO:0007669"/>
    <property type="project" value="TreeGrafter"/>
</dbReference>
<dbReference type="GO" id="GO:0004435">
    <property type="term" value="F:phosphatidylinositol-4,5-bisphosphate phospholipase C activity"/>
    <property type="evidence" value="ECO:0007669"/>
    <property type="project" value="UniProtKB-EC"/>
</dbReference>
<feature type="domain" description="C2" evidence="9">
    <location>
        <begin position="2458"/>
        <end position="2586"/>
    </location>
</feature>
<feature type="domain" description="Ras-associating" evidence="12">
    <location>
        <begin position="2791"/>
        <end position="2885"/>
    </location>
</feature>
<dbReference type="GO" id="GO:0016042">
    <property type="term" value="P:lipid catabolic process"/>
    <property type="evidence" value="ECO:0007669"/>
    <property type="project" value="UniProtKB-KW"/>
</dbReference>
<dbReference type="InterPro" id="IPR023578">
    <property type="entry name" value="Ras_GEF_dom_sf"/>
</dbReference>
<feature type="region of interest" description="Disordered" evidence="8">
    <location>
        <begin position="2176"/>
        <end position="2292"/>
    </location>
</feature>
<dbReference type="PANTHER" id="PTHR10336:SF6">
    <property type="entry name" value="1-PHOSPHATIDYLINOSITOL 4,5-BISPHOSPHATE PHOSPHODIESTERASE EPSILON-1"/>
    <property type="match status" value="1"/>
</dbReference>
<dbReference type="Pfam" id="PF09279">
    <property type="entry name" value="EF-hand_like"/>
    <property type="match status" value="1"/>
</dbReference>
<dbReference type="PROSITE" id="PS50004">
    <property type="entry name" value="C2"/>
    <property type="match status" value="1"/>
</dbReference>
<dbReference type="Gene3D" id="1.10.840.10">
    <property type="entry name" value="Ras guanine-nucleotide exchange factors catalytic domain"/>
    <property type="match status" value="1"/>
</dbReference>
<evidence type="ECO:0000256" key="5">
    <source>
        <dbReference type="ARBA" id="ARBA00023224"/>
    </source>
</evidence>
<feature type="region of interest" description="Disordered" evidence="8">
    <location>
        <begin position="613"/>
        <end position="632"/>
    </location>
</feature>
<feature type="region of interest" description="Disordered" evidence="8">
    <location>
        <begin position="90"/>
        <end position="145"/>
    </location>
</feature>
<dbReference type="Gene3D" id="3.20.20.190">
    <property type="entry name" value="Phosphatidylinositol (PI) phosphodiesterase"/>
    <property type="match status" value="1"/>
</dbReference>
<dbReference type="GO" id="GO:0051209">
    <property type="term" value="P:release of sequestered calcium ion into cytosol"/>
    <property type="evidence" value="ECO:0007669"/>
    <property type="project" value="TreeGrafter"/>
</dbReference>
<dbReference type="SUPFAM" id="SSF51695">
    <property type="entry name" value="PLC-like phosphodiesterases"/>
    <property type="match status" value="1"/>
</dbReference>
<dbReference type="CDD" id="cd08596">
    <property type="entry name" value="PI-PLCc_epsilon"/>
    <property type="match status" value="1"/>
</dbReference>
<dbReference type="InterPro" id="IPR028398">
    <property type="entry name" value="PLC-epsilon1_RA2"/>
</dbReference>
<dbReference type="InterPro" id="IPR011992">
    <property type="entry name" value="EF-hand-dom_pair"/>
</dbReference>
<evidence type="ECO:0000256" key="6">
    <source>
        <dbReference type="PROSITE-ProRule" id="PRU00168"/>
    </source>
</evidence>
<feature type="compositionally biased region" description="Acidic residues" evidence="8">
    <location>
        <begin position="2194"/>
        <end position="2210"/>
    </location>
</feature>
<dbReference type="SMART" id="SM00149">
    <property type="entry name" value="PLCYc"/>
    <property type="match status" value="1"/>
</dbReference>
<dbReference type="GO" id="GO:0007186">
    <property type="term" value="P:G protein-coupled receptor signaling pathway"/>
    <property type="evidence" value="ECO:0007669"/>
    <property type="project" value="TreeGrafter"/>
</dbReference>
<dbReference type="SUPFAM" id="SSF48366">
    <property type="entry name" value="Ras GEF"/>
    <property type="match status" value="1"/>
</dbReference>
<feature type="compositionally biased region" description="Polar residues" evidence="8">
    <location>
        <begin position="560"/>
        <end position="569"/>
    </location>
</feature>
<evidence type="ECO:0000259" key="10">
    <source>
        <dbReference type="PROSITE" id="PS50008"/>
    </source>
</evidence>
<evidence type="ECO:0000313" key="14">
    <source>
        <dbReference type="Proteomes" id="UP000596742"/>
    </source>
</evidence>
<evidence type="ECO:0000259" key="12">
    <source>
        <dbReference type="PROSITE" id="PS50200"/>
    </source>
</evidence>
<protein>
    <recommendedName>
        <fullName evidence="1 7">Phosphoinositide phospholipase C</fullName>
        <ecNumber evidence="1 7">3.1.4.11</ecNumber>
    </recommendedName>
</protein>